<dbReference type="RefSeq" id="XP_001427687.1">
    <property type="nucleotide sequence ID" value="XM_001427650.1"/>
</dbReference>
<accession>A0BP22</accession>
<evidence type="ECO:0000313" key="2">
    <source>
        <dbReference type="Proteomes" id="UP000000600"/>
    </source>
</evidence>
<sequence>PITVGVECLQIKPNYLIVGGGSQGQMRELSQMDISNVSAQLAFLLIVNYQPLAVRSLHFYMGCKNRKNKIYIFSREGCNINKLLPQQQDISFKQWKFCQFMESQLGNKYQKQLVISTLPILIKIFKREKIKDVSQNLNQLHVEQEILSEERLQDGKSSFKRITDVLKTINNHEFNQQNYSLYKYQQIKQDLITKICQKNNP</sequence>
<dbReference type="Proteomes" id="UP000000600">
    <property type="component" value="Unassembled WGS sequence"/>
</dbReference>
<evidence type="ECO:0000313" key="1">
    <source>
        <dbReference type="EMBL" id="CAK60289.1"/>
    </source>
</evidence>
<organism evidence="1 2">
    <name type="scientific">Paramecium tetraurelia</name>
    <dbReference type="NCBI Taxonomy" id="5888"/>
    <lineage>
        <taxon>Eukaryota</taxon>
        <taxon>Sar</taxon>
        <taxon>Alveolata</taxon>
        <taxon>Ciliophora</taxon>
        <taxon>Intramacronucleata</taxon>
        <taxon>Oligohymenophorea</taxon>
        <taxon>Peniculida</taxon>
        <taxon>Parameciidae</taxon>
        <taxon>Paramecium</taxon>
    </lineage>
</organism>
<keyword evidence="2" id="KW-1185">Reference proteome</keyword>
<protein>
    <submittedName>
        <fullName evidence="1">Uncharacterized protein</fullName>
    </submittedName>
</protein>
<dbReference type="KEGG" id="ptm:GSPATT00030928001"/>
<dbReference type="GeneID" id="5013471"/>
<dbReference type="HOGENOM" id="CLU_1363554_0_0_1"/>
<name>A0BP22_PARTE</name>
<dbReference type="OrthoDB" id="312284at2759"/>
<dbReference type="InParanoid" id="A0BP22"/>
<dbReference type="AlphaFoldDB" id="A0BP22"/>
<reference evidence="1 2" key="1">
    <citation type="journal article" date="2006" name="Nature">
        <title>Global trends of whole-genome duplications revealed by the ciliate Paramecium tetraurelia.</title>
        <authorList>
            <consortium name="Genoscope"/>
            <person name="Aury J.-M."/>
            <person name="Jaillon O."/>
            <person name="Duret L."/>
            <person name="Noel B."/>
            <person name="Jubin C."/>
            <person name="Porcel B.M."/>
            <person name="Segurens B."/>
            <person name="Daubin V."/>
            <person name="Anthouard V."/>
            <person name="Aiach N."/>
            <person name="Arnaiz O."/>
            <person name="Billaut A."/>
            <person name="Beisson J."/>
            <person name="Blanc I."/>
            <person name="Bouhouche K."/>
            <person name="Camara F."/>
            <person name="Duharcourt S."/>
            <person name="Guigo R."/>
            <person name="Gogendeau D."/>
            <person name="Katinka M."/>
            <person name="Keller A.-M."/>
            <person name="Kissmehl R."/>
            <person name="Klotz C."/>
            <person name="Koll F."/>
            <person name="Le Moue A."/>
            <person name="Lepere C."/>
            <person name="Malinsky S."/>
            <person name="Nowacki M."/>
            <person name="Nowak J.K."/>
            <person name="Plattner H."/>
            <person name="Poulain J."/>
            <person name="Ruiz F."/>
            <person name="Serrano V."/>
            <person name="Zagulski M."/>
            <person name="Dessen P."/>
            <person name="Betermier M."/>
            <person name="Weissenbach J."/>
            <person name="Scarpelli C."/>
            <person name="Schachter V."/>
            <person name="Sperling L."/>
            <person name="Meyer E."/>
            <person name="Cohen J."/>
            <person name="Wincker P."/>
        </authorList>
    </citation>
    <scope>NUCLEOTIDE SEQUENCE [LARGE SCALE GENOMIC DNA]</scope>
    <source>
        <strain evidence="1 2">Stock d4-2</strain>
    </source>
</reference>
<gene>
    <name evidence="1" type="ORF">GSPATT00030928001</name>
</gene>
<dbReference type="EMBL" id="CT868007">
    <property type="protein sequence ID" value="CAK60289.1"/>
    <property type="molecule type" value="Genomic_DNA"/>
</dbReference>
<proteinExistence type="predicted"/>
<feature type="non-terminal residue" evidence="1">
    <location>
        <position position="1"/>
    </location>
</feature>